<accession>A0AAV7U2M5</accession>
<sequence>MLLPAGRSARPTSLEPHAAARASYASDVSFTTHPVPFTWNLVLRLASKGREAINKLVRPWMCEGKFLSEKRKHALEKRKQAQSKYVEEGKNRERNVEVGDWVRIRLPGIIAKGSSKFSVPKKVVEVKRCLVKLEDGKWWNKKG</sequence>
<evidence type="ECO:0000313" key="2">
    <source>
        <dbReference type="Proteomes" id="UP001066276"/>
    </source>
</evidence>
<dbReference type="EMBL" id="JANPWB010000006">
    <property type="protein sequence ID" value="KAJ1182364.1"/>
    <property type="molecule type" value="Genomic_DNA"/>
</dbReference>
<dbReference type="AlphaFoldDB" id="A0AAV7U2M5"/>
<gene>
    <name evidence="1" type="ORF">NDU88_007556</name>
</gene>
<evidence type="ECO:0000313" key="1">
    <source>
        <dbReference type="EMBL" id="KAJ1182364.1"/>
    </source>
</evidence>
<proteinExistence type="predicted"/>
<protein>
    <submittedName>
        <fullName evidence="1">Uncharacterized protein</fullName>
    </submittedName>
</protein>
<reference evidence="1" key="1">
    <citation type="journal article" date="2022" name="bioRxiv">
        <title>Sequencing and chromosome-scale assembly of the giantPleurodeles waltlgenome.</title>
        <authorList>
            <person name="Brown T."/>
            <person name="Elewa A."/>
            <person name="Iarovenko S."/>
            <person name="Subramanian E."/>
            <person name="Araus A.J."/>
            <person name="Petzold A."/>
            <person name="Susuki M."/>
            <person name="Suzuki K.-i.T."/>
            <person name="Hayashi T."/>
            <person name="Toyoda A."/>
            <person name="Oliveira C."/>
            <person name="Osipova E."/>
            <person name="Leigh N.D."/>
            <person name="Simon A."/>
            <person name="Yun M.H."/>
        </authorList>
    </citation>
    <scope>NUCLEOTIDE SEQUENCE</scope>
    <source>
        <strain evidence="1">20211129_DDA</strain>
        <tissue evidence="1">Liver</tissue>
    </source>
</reference>
<name>A0AAV7U2M5_PLEWA</name>
<dbReference type="Proteomes" id="UP001066276">
    <property type="component" value="Chromosome 3_2"/>
</dbReference>
<organism evidence="1 2">
    <name type="scientific">Pleurodeles waltl</name>
    <name type="common">Iberian ribbed newt</name>
    <dbReference type="NCBI Taxonomy" id="8319"/>
    <lineage>
        <taxon>Eukaryota</taxon>
        <taxon>Metazoa</taxon>
        <taxon>Chordata</taxon>
        <taxon>Craniata</taxon>
        <taxon>Vertebrata</taxon>
        <taxon>Euteleostomi</taxon>
        <taxon>Amphibia</taxon>
        <taxon>Batrachia</taxon>
        <taxon>Caudata</taxon>
        <taxon>Salamandroidea</taxon>
        <taxon>Salamandridae</taxon>
        <taxon>Pleurodelinae</taxon>
        <taxon>Pleurodeles</taxon>
    </lineage>
</organism>
<comment type="caution">
    <text evidence="1">The sequence shown here is derived from an EMBL/GenBank/DDBJ whole genome shotgun (WGS) entry which is preliminary data.</text>
</comment>
<keyword evidence="2" id="KW-1185">Reference proteome</keyword>